<evidence type="ECO:0000256" key="11">
    <source>
        <dbReference type="SAM" id="MobiDB-lite"/>
    </source>
</evidence>
<keyword evidence="4 10" id="KW-0633">Potassium transport</keyword>
<evidence type="ECO:0000256" key="8">
    <source>
        <dbReference type="ARBA" id="ARBA00023065"/>
    </source>
</evidence>
<dbReference type="GO" id="GO:1990573">
    <property type="term" value="P:potassium ion import across plasma membrane"/>
    <property type="evidence" value="ECO:0007669"/>
    <property type="project" value="TreeGrafter"/>
</dbReference>
<evidence type="ECO:0000256" key="3">
    <source>
        <dbReference type="ARBA" id="ARBA00022448"/>
    </source>
</evidence>
<evidence type="ECO:0000256" key="1">
    <source>
        <dbReference type="ARBA" id="ARBA00004141"/>
    </source>
</evidence>
<proteinExistence type="inferred from homology"/>
<feature type="compositionally biased region" description="Basic and acidic residues" evidence="11">
    <location>
        <begin position="115"/>
        <end position="156"/>
    </location>
</feature>
<feature type="transmembrane region" description="Helical" evidence="10">
    <location>
        <begin position="12"/>
        <end position="31"/>
    </location>
</feature>
<feature type="region of interest" description="Disordered" evidence="11">
    <location>
        <begin position="114"/>
        <end position="255"/>
    </location>
</feature>
<comment type="caution">
    <text evidence="12">The sequence shown here is derived from an EMBL/GenBank/DDBJ whole genome shotgun (WGS) entry which is preliminary data.</text>
</comment>
<comment type="similarity">
    <text evidence="2 10">Belongs to the TrkH potassium transport family.</text>
</comment>
<name>A0A2C5XE94_9HYPO</name>
<evidence type="ECO:0000256" key="9">
    <source>
        <dbReference type="ARBA" id="ARBA00023136"/>
    </source>
</evidence>
<keyword evidence="8 10" id="KW-0406">Ion transport</keyword>
<dbReference type="InterPro" id="IPR015958">
    <property type="entry name" value="Trk1_fungi"/>
</dbReference>
<dbReference type="GO" id="GO:0005886">
    <property type="term" value="C:plasma membrane"/>
    <property type="evidence" value="ECO:0007669"/>
    <property type="project" value="InterPro"/>
</dbReference>
<evidence type="ECO:0000256" key="2">
    <source>
        <dbReference type="ARBA" id="ARBA00009137"/>
    </source>
</evidence>
<dbReference type="PANTHER" id="PTHR31064">
    <property type="entry name" value="POTASSIUM TRANSPORT PROTEIN DDB_G0292412-RELATED"/>
    <property type="match status" value="1"/>
</dbReference>
<keyword evidence="9 10" id="KW-0472">Membrane</keyword>
<feature type="region of interest" description="Disordered" evidence="11">
    <location>
        <begin position="272"/>
        <end position="294"/>
    </location>
</feature>
<reference evidence="12 13" key="1">
    <citation type="submission" date="2017-06" db="EMBL/GenBank/DDBJ databases">
        <title>Ant-infecting Ophiocordyceps genomes reveal a high diversity of potential behavioral manipulation genes and a possible major role for enterotoxins.</title>
        <authorList>
            <person name="De Bekker C."/>
            <person name="Evans H.C."/>
            <person name="Brachmann A."/>
            <person name="Hughes D.P."/>
        </authorList>
    </citation>
    <scope>NUCLEOTIDE SEQUENCE [LARGE SCALE GENOMIC DNA]</scope>
    <source>
        <strain evidence="12 13">Map64</strain>
    </source>
</reference>
<dbReference type="PIRSF" id="PIRSF002450">
    <property type="entry name" value="K+_transpter_TRK"/>
    <property type="match status" value="1"/>
</dbReference>
<dbReference type="Pfam" id="PF02386">
    <property type="entry name" value="TrkH"/>
    <property type="match status" value="1"/>
</dbReference>
<evidence type="ECO:0000256" key="10">
    <source>
        <dbReference type="PIRNR" id="PIRNR002450"/>
    </source>
</evidence>
<keyword evidence="13" id="KW-1185">Reference proteome</keyword>
<dbReference type="Proteomes" id="UP000226192">
    <property type="component" value="Unassembled WGS sequence"/>
</dbReference>
<evidence type="ECO:0000313" key="12">
    <source>
        <dbReference type="EMBL" id="PHH59448.1"/>
    </source>
</evidence>
<evidence type="ECO:0000313" key="13">
    <source>
        <dbReference type="Proteomes" id="UP000226192"/>
    </source>
</evidence>
<protein>
    <recommendedName>
        <fullName evidence="10">Potassium transport protein</fullName>
    </recommendedName>
</protein>
<dbReference type="NCBIfam" id="TIGR00934">
    <property type="entry name" value="2a38euk"/>
    <property type="match status" value="1"/>
</dbReference>
<gene>
    <name evidence="12" type="ORF">CDD81_3178</name>
</gene>
<feature type="transmembrane region" description="Helical" evidence="10">
    <location>
        <begin position="411"/>
        <end position="430"/>
    </location>
</feature>
<feature type="compositionally biased region" description="Basic and acidic residues" evidence="11">
    <location>
        <begin position="168"/>
        <end position="177"/>
    </location>
</feature>
<comment type="subcellular location">
    <subcellularLocation>
        <location evidence="1">Membrane</location>
        <topology evidence="1">Multi-pass membrane protein</topology>
    </subcellularLocation>
</comment>
<dbReference type="EMBL" id="NJET01000205">
    <property type="protein sequence ID" value="PHH59448.1"/>
    <property type="molecule type" value="Genomic_DNA"/>
</dbReference>
<feature type="transmembrane region" description="Helical" evidence="10">
    <location>
        <begin position="473"/>
        <end position="493"/>
    </location>
</feature>
<dbReference type="InterPro" id="IPR004773">
    <property type="entry name" value="K/Na_transp_Trk1/HKT1"/>
</dbReference>
<evidence type="ECO:0000256" key="5">
    <source>
        <dbReference type="ARBA" id="ARBA00022692"/>
    </source>
</evidence>
<organism evidence="12 13">
    <name type="scientific">Ophiocordyceps australis</name>
    <dbReference type="NCBI Taxonomy" id="1399860"/>
    <lineage>
        <taxon>Eukaryota</taxon>
        <taxon>Fungi</taxon>
        <taxon>Dikarya</taxon>
        <taxon>Ascomycota</taxon>
        <taxon>Pezizomycotina</taxon>
        <taxon>Sordariomycetes</taxon>
        <taxon>Hypocreomycetidae</taxon>
        <taxon>Hypocreales</taxon>
        <taxon>Ophiocordycipitaceae</taxon>
        <taxon>Ophiocordyceps</taxon>
    </lineage>
</organism>
<feature type="transmembrane region" description="Helical" evidence="10">
    <location>
        <begin position="337"/>
        <end position="361"/>
    </location>
</feature>
<accession>A0A2C5XE94</accession>
<evidence type="ECO:0000256" key="7">
    <source>
        <dbReference type="ARBA" id="ARBA00022989"/>
    </source>
</evidence>
<dbReference type="OrthoDB" id="9999863at2759"/>
<dbReference type="GO" id="GO:0030007">
    <property type="term" value="P:intracellular potassium ion homeostasis"/>
    <property type="evidence" value="ECO:0007669"/>
    <property type="project" value="UniProtKB-UniRule"/>
</dbReference>
<evidence type="ECO:0000256" key="6">
    <source>
        <dbReference type="ARBA" id="ARBA00022958"/>
    </source>
</evidence>
<keyword evidence="7 10" id="KW-1133">Transmembrane helix</keyword>
<dbReference type="STRING" id="1399860.A0A2C5XE94"/>
<dbReference type="PANTHER" id="PTHR31064:SF5">
    <property type="entry name" value="POTASSIUM ION TRANSPORTER (EUROFUNG)"/>
    <property type="match status" value="1"/>
</dbReference>
<dbReference type="InterPro" id="IPR003445">
    <property type="entry name" value="Cat_transpt"/>
</dbReference>
<dbReference type="AlphaFoldDB" id="A0A2C5XE94"/>
<dbReference type="GO" id="GO:0140107">
    <property type="term" value="F:high-affinity potassium ion transmembrane transporter activity"/>
    <property type="evidence" value="ECO:0007669"/>
    <property type="project" value="TreeGrafter"/>
</dbReference>
<feature type="transmembrane region" description="Helical" evidence="10">
    <location>
        <begin position="535"/>
        <end position="555"/>
    </location>
</feature>
<comment type="caution">
    <text evidence="10">Lacks conserved residue(s) required for the propagation of feature annotation.</text>
</comment>
<dbReference type="InterPro" id="IPR051143">
    <property type="entry name" value="TrkH_K-transport"/>
</dbReference>
<evidence type="ECO:0000256" key="4">
    <source>
        <dbReference type="ARBA" id="ARBA00022538"/>
    </source>
</evidence>
<feature type="transmembrane region" description="Helical" evidence="10">
    <location>
        <begin position="65"/>
        <end position="90"/>
    </location>
</feature>
<keyword evidence="5 10" id="KW-0812">Transmembrane</keyword>
<sequence>MWRPRLNFVTIHYAYIVFMGIMALPVLYPAGNLSAVDSYFFGVSASTESGLNTVDVKELKTYQQLFLYFVPTLTNLGFINAVAVLVRFLWFRKHIQHTAPRLLRVLRANSSAHHAHGDLELGNERRPGKDEAQGHGKEKQGAEPEPESLLKPHGGETTDESILTPSPDAHDVADHSRTIAFDDSANRHPKKDATLFIPSPQDRERGHPLIEVNSNNKHETRDDVSVPDASRPSTPGNHGLRRRHHHIEGPRLREARTLTRVASSMFVLGSRPAPRRANSMPAAPLAMSRPSMDRRQSTRDMLALSRQATLGRNSTFYNLTREDREKLGGIEYRSLKLLLKIVFAYFFGLHIFGAICLVGWIQHANPKYKEVIRASGQNTNWWAFYSAQTMVNNLGFTLTPDSMISFRDAEWPMFIMSVLSLAGNTLYPVLLRLLIWTTSKIAPKNSSLQEPLSFLLDHPRRCYTLLFPSRPTWALAGIIGGLNTIDTLLILLLDLKNPEVSALKPGRRILAAIFQAVSARHTGTSTFNLSNVSPAVQFSLLIMMYIAVFPIAMSIRSSNTYEEKSLGVYEPVASVDDESDDRAYHLSHIRNQLSFDLWYIFLGIFCICIAEADRIADREEWAFSVWTVFFEVTSAYGNVGLSLGYPTVATSLSGELNTFSKLIICAMMIRGRHRGLPYSLDRAIMLPNEHLLHDSGDVNEERGPCP</sequence>
<keyword evidence="3 10" id="KW-0813">Transport</keyword>
<keyword evidence="6 10" id="KW-0630">Potassium</keyword>